<evidence type="ECO:0000313" key="2">
    <source>
        <dbReference type="Proteomes" id="UP000494163"/>
    </source>
</evidence>
<sequence length="189" mass="21114">METAEMAELICRKCKLPVPWEMFLVLVNEHTFHMIANPPLMAGVERLVAHLKYCNIGLGLVSSCKKAQLCQKIQGRDALFNQFDHIICADDPLINQPKPSPDIYLMAMKRFCCNPCADCFLVFEGTTKGVQAAHDAHMEVVMVSESSLPCCWSEQAAARFETLLDFHPEVYGLPPLPANEPEPPDSSTY</sequence>
<dbReference type="InterPro" id="IPR036412">
    <property type="entry name" value="HAD-like_sf"/>
</dbReference>
<dbReference type="EMBL" id="CP012523">
    <property type="protein sequence ID" value="ALC37950.1"/>
    <property type="molecule type" value="Genomic_DNA"/>
</dbReference>
<accession>A0A0M4EMY9</accession>
<dbReference type="STRING" id="30019.A0A0M4EMY9"/>
<dbReference type="InterPro" id="IPR041492">
    <property type="entry name" value="HAD_2"/>
</dbReference>
<proteinExistence type="predicted"/>
<dbReference type="SUPFAM" id="SSF56784">
    <property type="entry name" value="HAD-like"/>
    <property type="match status" value="1"/>
</dbReference>
<dbReference type="OrthoDB" id="40579at2759"/>
<dbReference type="GO" id="GO:0016791">
    <property type="term" value="F:phosphatase activity"/>
    <property type="evidence" value="ECO:0007669"/>
    <property type="project" value="TreeGrafter"/>
</dbReference>
<gene>
    <name evidence="1" type="ORF">Dbus_chr2Lg35</name>
</gene>
<organism evidence="1 2">
    <name type="scientific">Drosophila busckii</name>
    <name type="common">Fruit fly</name>
    <dbReference type="NCBI Taxonomy" id="30019"/>
    <lineage>
        <taxon>Eukaryota</taxon>
        <taxon>Metazoa</taxon>
        <taxon>Ecdysozoa</taxon>
        <taxon>Arthropoda</taxon>
        <taxon>Hexapoda</taxon>
        <taxon>Insecta</taxon>
        <taxon>Pterygota</taxon>
        <taxon>Neoptera</taxon>
        <taxon>Endopterygota</taxon>
        <taxon>Diptera</taxon>
        <taxon>Brachycera</taxon>
        <taxon>Muscomorpha</taxon>
        <taxon>Ephydroidea</taxon>
        <taxon>Drosophilidae</taxon>
        <taxon>Drosophila</taxon>
    </lineage>
</organism>
<dbReference type="AlphaFoldDB" id="A0A0M4EMY9"/>
<dbReference type="CDD" id="cd07505">
    <property type="entry name" value="HAD_BPGM-like"/>
    <property type="match status" value="1"/>
</dbReference>
<dbReference type="OMA" id="HIICADD"/>
<dbReference type="Gene3D" id="3.40.50.1000">
    <property type="entry name" value="HAD superfamily/HAD-like"/>
    <property type="match status" value="1"/>
</dbReference>
<protein>
    <submittedName>
        <fullName evidence="1">CG5556</fullName>
    </submittedName>
</protein>
<dbReference type="InterPro" id="IPR023214">
    <property type="entry name" value="HAD_sf"/>
</dbReference>
<dbReference type="PANTHER" id="PTHR18901">
    <property type="entry name" value="2-DEOXYGLUCOSE-6-PHOSPHATE PHOSPHATASE 2"/>
    <property type="match status" value="1"/>
</dbReference>
<name>A0A0M4EMY9_DROBS</name>
<dbReference type="PANTHER" id="PTHR18901:SF38">
    <property type="entry name" value="PSEUDOURIDINE-5'-PHOSPHATASE"/>
    <property type="match status" value="1"/>
</dbReference>
<reference evidence="1 2" key="1">
    <citation type="submission" date="2015-08" db="EMBL/GenBank/DDBJ databases">
        <title>Ancestral chromatin configuration constrains chromatin evolution on differentiating sex chromosomes in Drosophila.</title>
        <authorList>
            <person name="Zhou Q."/>
            <person name="Bachtrog D."/>
        </authorList>
    </citation>
    <scope>NUCLEOTIDE SEQUENCE [LARGE SCALE GENOMIC DNA]</scope>
    <source>
        <tissue evidence="1">Whole larvae</tissue>
    </source>
</reference>
<keyword evidence="2" id="KW-1185">Reference proteome</keyword>
<dbReference type="Proteomes" id="UP000494163">
    <property type="component" value="Chromosome 2L"/>
</dbReference>
<dbReference type="SMR" id="A0A0M4EMY9"/>
<evidence type="ECO:0000313" key="1">
    <source>
        <dbReference type="EMBL" id="ALC37950.1"/>
    </source>
</evidence>
<dbReference type="Pfam" id="PF13419">
    <property type="entry name" value="HAD_2"/>
    <property type="match status" value="1"/>
</dbReference>